<dbReference type="Pfam" id="PF13561">
    <property type="entry name" value="adh_short_C2"/>
    <property type="match status" value="1"/>
</dbReference>
<dbReference type="PANTHER" id="PTHR24321:SF8">
    <property type="entry name" value="ESTRADIOL 17-BETA-DEHYDROGENASE 8-RELATED"/>
    <property type="match status" value="1"/>
</dbReference>
<reference evidence="3 4" key="1">
    <citation type="submission" date="2017-12" db="EMBL/GenBank/DDBJ databases">
        <authorList>
            <person name="Hurst M.R.H."/>
        </authorList>
    </citation>
    <scope>NUCLEOTIDE SEQUENCE [LARGE SCALE GENOMIC DNA]</scope>
    <source>
        <strain evidence="3 4">SY-3-19</strain>
    </source>
</reference>
<evidence type="ECO:0000313" key="3">
    <source>
        <dbReference type="EMBL" id="PQA87522.1"/>
    </source>
</evidence>
<organism evidence="3 4">
    <name type="scientific">Hyphococcus luteus</name>
    <dbReference type="NCBI Taxonomy" id="2058213"/>
    <lineage>
        <taxon>Bacteria</taxon>
        <taxon>Pseudomonadati</taxon>
        <taxon>Pseudomonadota</taxon>
        <taxon>Alphaproteobacteria</taxon>
        <taxon>Parvularculales</taxon>
        <taxon>Parvularculaceae</taxon>
        <taxon>Hyphococcus</taxon>
    </lineage>
</organism>
<dbReference type="PRINTS" id="PR00081">
    <property type="entry name" value="GDHRDH"/>
</dbReference>
<dbReference type="Proteomes" id="UP000239504">
    <property type="component" value="Unassembled WGS sequence"/>
</dbReference>
<dbReference type="PANTHER" id="PTHR24321">
    <property type="entry name" value="DEHYDROGENASES, SHORT CHAIN"/>
    <property type="match status" value="1"/>
</dbReference>
<dbReference type="OrthoDB" id="9790146at2"/>
<protein>
    <submittedName>
        <fullName evidence="3">Dehydrogenase</fullName>
    </submittedName>
</protein>
<dbReference type="GO" id="GO:0016491">
    <property type="term" value="F:oxidoreductase activity"/>
    <property type="evidence" value="ECO:0007669"/>
    <property type="project" value="UniProtKB-KW"/>
</dbReference>
<dbReference type="EMBL" id="PJCH01000007">
    <property type="protein sequence ID" value="PQA87522.1"/>
    <property type="molecule type" value="Genomic_DNA"/>
</dbReference>
<evidence type="ECO:0000313" key="4">
    <source>
        <dbReference type="Proteomes" id="UP000239504"/>
    </source>
</evidence>
<keyword evidence="2" id="KW-0560">Oxidoreductase</keyword>
<comment type="similarity">
    <text evidence="1">Belongs to the short-chain dehydrogenases/reductases (SDR) family.</text>
</comment>
<gene>
    <name evidence="3" type="ORF">CW354_12025</name>
</gene>
<sequence length="259" mass="27154">MPSRTVIVTDAAHGVGAACARRFAANGDLLLLADPNEEAGQKFADEINGAGGEAAFVHAEVTKRLHVHNIIAEALDAYGRIDVLAHTVMAHFTAPFLETSEDDFDRVVAANLRGAFLMNQAVAKQFAKRLDEEGGERVSGAIVNIGSVQAVTAAAEQVAFAASQGGLHQLTKAVAIAMSPYGVRANLVGVGAIKGDMEESERDREREATPLKRIGDPDEVAEVVFFLASDAASYVTGQTLYVDGGKLAAHGGGAKKKKT</sequence>
<dbReference type="CDD" id="cd05233">
    <property type="entry name" value="SDR_c"/>
    <property type="match status" value="1"/>
</dbReference>
<dbReference type="Gene3D" id="3.40.50.720">
    <property type="entry name" value="NAD(P)-binding Rossmann-like Domain"/>
    <property type="match status" value="1"/>
</dbReference>
<dbReference type="FunFam" id="3.40.50.720:FF:000084">
    <property type="entry name" value="Short-chain dehydrogenase reductase"/>
    <property type="match status" value="1"/>
</dbReference>
<comment type="caution">
    <text evidence="3">The sequence shown here is derived from an EMBL/GenBank/DDBJ whole genome shotgun (WGS) entry which is preliminary data.</text>
</comment>
<dbReference type="SUPFAM" id="SSF51735">
    <property type="entry name" value="NAD(P)-binding Rossmann-fold domains"/>
    <property type="match status" value="1"/>
</dbReference>
<dbReference type="InterPro" id="IPR002347">
    <property type="entry name" value="SDR_fam"/>
</dbReference>
<name>A0A2S7K4V2_9PROT</name>
<proteinExistence type="inferred from homology"/>
<evidence type="ECO:0000256" key="2">
    <source>
        <dbReference type="ARBA" id="ARBA00023002"/>
    </source>
</evidence>
<keyword evidence="4" id="KW-1185">Reference proteome</keyword>
<accession>A0A2S7K4V2</accession>
<dbReference type="AlphaFoldDB" id="A0A2S7K4V2"/>
<dbReference type="InterPro" id="IPR036291">
    <property type="entry name" value="NAD(P)-bd_dom_sf"/>
</dbReference>
<dbReference type="RefSeq" id="WP_104830339.1">
    <property type="nucleotide sequence ID" value="NZ_PJCH01000007.1"/>
</dbReference>
<evidence type="ECO:0000256" key="1">
    <source>
        <dbReference type="ARBA" id="ARBA00006484"/>
    </source>
</evidence>